<keyword evidence="6 9" id="KW-0238">DNA-binding</keyword>
<dbReference type="InterPro" id="IPR045076">
    <property type="entry name" value="MutS"/>
</dbReference>
<keyword evidence="4 9" id="KW-0227">DNA damage</keyword>
<evidence type="ECO:0000313" key="12">
    <source>
        <dbReference type="EMBL" id="SDW32642.1"/>
    </source>
</evidence>
<evidence type="ECO:0000313" key="13">
    <source>
        <dbReference type="Proteomes" id="UP000182589"/>
    </source>
</evidence>
<reference evidence="13" key="1">
    <citation type="submission" date="2016-10" db="EMBL/GenBank/DDBJ databases">
        <authorList>
            <person name="Varghese N."/>
        </authorList>
    </citation>
    <scope>NUCLEOTIDE SEQUENCE [LARGE SCALE GENOMIC DNA]</scope>
    <source>
        <strain evidence="13">DSM 12489</strain>
    </source>
</reference>
<dbReference type="Gene3D" id="3.30.420.110">
    <property type="entry name" value="MutS, connector domain"/>
    <property type="match status" value="1"/>
</dbReference>
<proteinExistence type="inferred from homology"/>
<gene>
    <name evidence="9" type="primary">mutS</name>
    <name evidence="12" type="ORF">SAMN04489725_104133</name>
</gene>
<comment type="similarity">
    <text evidence="1 9 10">Belongs to the DNA mismatch repair MutS family.</text>
</comment>
<evidence type="ECO:0000256" key="6">
    <source>
        <dbReference type="ARBA" id="ARBA00023125"/>
    </source>
</evidence>
<dbReference type="Gene3D" id="3.40.1170.10">
    <property type="entry name" value="DNA repair protein MutS, domain I"/>
    <property type="match status" value="1"/>
</dbReference>
<evidence type="ECO:0000256" key="1">
    <source>
        <dbReference type="ARBA" id="ARBA00006271"/>
    </source>
</evidence>
<feature type="domain" description="DNA mismatch repair proteins mutS family" evidence="11">
    <location>
        <begin position="697"/>
        <end position="713"/>
    </location>
</feature>
<dbReference type="InterPro" id="IPR005748">
    <property type="entry name" value="DNA_mismatch_repair_MutS"/>
</dbReference>
<dbReference type="SUPFAM" id="SSF55271">
    <property type="entry name" value="DNA repair protein MutS, domain I"/>
    <property type="match status" value="1"/>
</dbReference>
<keyword evidence="13" id="KW-1185">Reference proteome</keyword>
<dbReference type="EMBL" id="FNOJ01000004">
    <property type="protein sequence ID" value="SDW32642.1"/>
    <property type="molecule type" value="Genomic_DNA"/>
</dbReference>
<dbReference type="PANTHER" id="PTHR11361:SF34">
    <property type="entry name" value="DNA MISMATCH REPAIR PROTEIN MSH1, MITOCHONDRIAL"/>
    <property type="match status" value="1"/>
</dbReference>
<evidence type="ECO:0000256" key="7">
    <source>
        <dbReference type="ARBA" id="ARBA00023204"/>
    </source>
</evidence>
<protein>
    <recommendedName>
        <fullName evidence="2 9">DNA mismatch repair protein MutS</fullName>
    </recommendedName>
</protein>
<dbReference type="HAMAP" id="MF_00096">
    <property type="entry name" value="MutS"/>
    <property type="match status" value="1"/>
</dbReference>
<keyword evidence="7 9" id="KW-0234">DNA repair</keyword>
<dbReference type="SUPFAM" id="SSF48334">
    <property type="entry name" value="DNA repair protein MutS, domain III"/>
    <property type="match status" value="1"/>
</dbReference>
<accession>A0A1H2SM00</accession>
<dbReference type="FunFam" id="3.40.50.300:FF:000870">
    <property type="entry name" value="MutS protein homolog 4"/>
    <property type="match status" value="1"/>
</dbReference>
<evidence type="ECO:0000256" key="2">
    <source>
        <dbReference type="ARBA" id="ARBA00021982"/>
    </source>
</evidence>
<dbReference type="InterPro" id="IPR007695">
    <property type="entry name" value="DNA_mismatch_repair_MutS-lik_N"/>
</dbReference>
<evidence type="ECO:0000256" key="5">
    <source>
        <dbReference type="ARBA" id="ARBA00022840"/>
    </source>
</evidence>
<dbReference type="PANTHER" id="PTHR11361">
    <property type="entry name" value="DNA MISMATCH REPAIR PROTEIN MUTS FAMILY MEMBER"/>
    <property type="match status" value="1"/>
</dbReference>
<dbReference type="STRING" id="89784.SAMN04489725_104133"/>
<dbReference type="NCBIfam" id="NF003810">
    <property type="entry name" value="PRK05399.1"/>
    <property type="match status" value="1"/>
</dbReference>
<dbReference type="PROSITE" id="PS00486">
    <property type="entry name" value="DNA_MISMATCH_REPAIR_2"/>
    <property type="match status" value="1"/>
</dbReference>
<keyword evidence="5 9" id="KW-0067">ATP-binding</keyword>
<dbReference type="InterPro" id="IPR007860">
    <property type="entry name" value="DNA_mmatch_repair_MutS_con_dom"/>
</dbReference>
<dbReference type="InterPro" id="IPR007696">
    <property type="entry name" value="DNA_mismatch_repair_MutS_core"/>
</dbReference>
<dbReference type="Pfam" id="PF00488">
    <property type="entry name" value="MutS_V"/>
    <property type="match status" value="1"/>
</dbReference>
<dbReference type="Proteomes" id="UP000182589">
    <property type="component" value="Unassembled WGS sequence"/>
</dbReference>
<dbReference type="NCBIfam" id="TIGR01070">
    <property type="entry name" value="mutS1"/>
    <property type="match status" value="1"/>
</dbReference>
<dbReference type="GO" id="GO:0006298">
    <property type="term" value="P:mismatch repair"/>
    <property type="evidence" value="ECO:0007669"/>
    <property type="project" value="UniProtKB-UniRule"/>
</dbReference>
<dbReference type="Pfam" id="PF05192">
    <property type="entry name" value="MutS_III"/>
    <property type="match status" value="1"/>
</dbReference>
<dbReference type="FunFam" id="3.40.1170.10:FF:000001">
    <property type="entry name" value="DNA mismatch repair protein MutS"/>
    <property type="match status" value="1"/>
</dbReference>
<keyword evidence="3 9" id="KW-0547">Nucleotide-binding</keyword>
<dbReference type="SUPFAM" id="SSF53150">
    <property type="entry name" value="DNA repair protein MutS, domain II"/>
    <property type="match status" value="1"/>
</dbReference>
<dbReference type="GO" id="GO:0140664">
    <property type="term" value="F:ATP-dependent DNA damage sensor activity"/>
    <property type="evidence" value="ECO:0007669"/>
    <property type="project" value="InterPro"/>
</dbReference>
<dbReference type="GO" id="GO:0003684">
    <property type="term" value="F:damaged DNA binding"/>
    <property type="evidence" value="ECO:0007669"/>
    <property type="project" value="UniProtKB-UniRule"/>
</dbReference>
<dbReference type="InterPro" id="IPR027417">
    <property type="entry name" value="P-loop_NTPase"/>
</dbReference>
<dbReference type="InterPro" id="IPR036187">
    <property type="entry name" value="DNA_mismatch_repair_MutS_sf"/>
</dbReference>
<comment type="function">
    <text evidence="8 9">This protein is involved in the repair of mismatches in DNA. It is possible that it carries out the mismatch recognition step. This protein has a weak ATPase activity.</text>
</comment>
<evidence type="ECO:0000256" key="9">
    <source>
        <dbReference type="HAMAP-Rule" id="MF_00096"/>
    </source>
</evidence>
<dbReference type="Pfam" id="PF01624">
    <property type="entry name" value="MutS_I"/>
    <property type="match status" value="1"/>
</dbReference>
<dbReference type="InterPro" id="IPR007861">
    <property type="entry name" value="DNA_mismatch_repair_MutS_clamp"/>
</dbReference>
<evidence type="ECO:0000256" key="4">
    <source>
        <dbReference type="ARBA" id="ARBA00022763"/>
    </source>
</evidence>
<dbReference type="AlphaFoldDB" id="A0A1H2SM00"/>
<sequence length="893" mass="98326">MVGIDVGSAELSTGGSSMSLTPMMRQYQEIKATLEDTLLMFRLGDFYELFFEDAVVASRALDITLTGRDAGEAGRIPMCGVPYHALESYLERLIDHGFRVAICEQVEDPKTAKGLVQREIVRIVTPGTALANEQANRFLASFVAAGDKAGVCFVDVGTGEVLFGEGGCGECVEQLRRLAPIELLMAQGAEMPEPLARYVSEEQVVLTRRQLGAKGYLEKQYLVGQPEVLGIDTASPARTACDMALAYIEETQKTQLAHLQAPRPLFEADHMLLTQAAILHLELTATARDRARKGSLLDLLDETATAAGSRMLKAWLERPLCKKADIEARHDAVDYFYQDFILREEVREVLRGIHDMARLLARFSFGSANARDLLALAQSLRAARQVVDIVRTPAAPSLLMRIVDALPDLVPLYEDAFVQLVDDPPATIRDGGMFRDGVHAELDRLRSLQSSGRAWLRELEQSERERTGIKSLKVGYNKVFGYYIEVSKANLASVPAEYERRQTLAAAERFVLPALKEREAEIVSAQERAVAFEEGLFRSFCDRVLAASAGIQQWAEAIAQIDVLATLAHVANKRRYVRPEMVDGVGIEIEAGRHPVVEAHVGADFVPNDTLLTPEEHIILLTGPNMGGKSTYMRQTAVICAIAQMGGFVPATRARIGIVDKLFTRIGASDDLGRGQSTFMVEMTELAEILRLATGRSLILLDEIGRGTSTYDGLSIAEAVLEDLATRSERPLTMFATHYHELTAFSESFSCVRNQSLAVEETGSGIRFLHTVMMRPSDRSYGIQVARLAGLPKHVIDRAQELLLAREHAQVDVPHSVREAAATAAVNPPATQHEARLPGGNISDLALFAGPYRSFVEWLAGQDVMRMTPLDAMNEFYRAIEKARELVSWDTSN</sequence>
<dbReference type="InterPro" id="IPR000432">
    <property type="entry name" value="DNA_mismatch_repair_MutS_C"/>
</dbReference>
<dbReference type="SUPFAM" id="SSF52540">
    <property type="entry name" value="P-loop containing nucleoside triphosphate hydrolases"/>
    <property type="match status" value="1"/>
</dbReference>
<organism evidence="12 13">
    <name type="scientific">Alicyclobacillus hesperidum</name>
    <dbReference type="NCBI Taxonomy" id="89784"/>
    <lineage>
        <taxon>Bacteria</taxon>
        <taxon>Bacillati</taxon>
        <taxon>Bacillota</taxon>
        <taxon>Bacilli</taxon>
        <taxon>Bacillales</taxon>
        <taxon>Alicyclobacillaceae</taxon>
        <taxon>Alicyclobacillus</taxon>
    </lineage>
</organism>
<dbReference type="Gene3D" id="1.10.1420.10">
    <property type="match status" value="2"/>
</dbReference>
<dbReference type="InterPro" id="IPR017261">
    <property type="entry name" value="DNA_mismatch_repair_MutS/MSH"/>
</dbReference>
<dbReference type="Gene3D" id="3.40.50.300">
    <property type="entry name" value="P-loop containing nucleotide triphosphate hydrolases"/>
    <property type="match status" value="1"/>
</dbReference>
<evidence type="ECO:0000259" key="11">
    <source>
        <dbReference type="PROSITE" id="PS00486"/>
    </source>
</evidence>
<dbReference type="InterPro" id="IPR036678">
    <property type="entry name" value="MutS_con_dom_sf"/>
</dbReference>
<dbReference type="PIRSF" id="PIRSF037677">
    <property type="entry name" value="DNA_mis_repair_Msh6"/>
    <property type="match status" value="1"/>
</dbReference>
<dbReference type="SMART" id="SM00534">
    <property type="entry name" value="MUTSac"/>
    <property type="match status" value="1"/>
</dbReference>
<dbReference type="GO" id="GO:0030983">
    <property type="term" value="F:mismatched DNA binding"/>
    <property type="evidence" value="ECO:0007669"/>
    <property type="project" value="InterPro"/>
</dbReference>
<dbReference type="Pfam" id="PF05190">
    <property type="entry name" value="MutS_IV"/>
    <property type="match status" value="1"/>
</dbReference>
<name>A0A1H2SM00_9BACL</name>
<evidence type="ECO:0000256" key="8">
    <source>
        <dbReference type="ARBA" id="ARBA00024647"/>
    </source>
</evidence>
<dbReference type="InterPro" id="IPR016151">
    <property type="entry name" value="DNA_mismatch_repair_MutS_N"/>
</dbReference>
<dbReference type="GO" id="GO:0005524">
    <property type="term" value="F:ATP binding"/>
    <property type="evidence" value="ECO:0007669"/>
    <property type="project" value="UniProtKB-UniRule"/>
</dbReference>
<feature type="binding site" evidence="9">
    <location>
        <begin position="623"/>
        <end position="630"/>
    </location>
    <ligand>
        <name>ATP</name>
        <dbReference type="ChEBI" id="CHEBI:30616"/>
    </ligand>
</feature>
<dbReference type="SMART" id="SM00533">
    <property type="entry name" value="MUTSd"/>
    <property type="match status" value="1"/>
</dbReference>
<evidence type="ECO:0000256" key="3">
    <source>
        <dbReference type="ARBA" id="ARBA00022741"/>
    </source>
</evidence>
<dbReference type="Pfam" id="PF05188">
    <property type="entry name" value="MutS_II"/>
    <property type="match status" value="1"/>
</dbReference>
<evidence type="ECO:0000256" key="10">
    <source>
        <dbReference type="RuleBase" id="RU003756"/>
    </source>
</evidence>